<name>A0ACC2VAA1_9TREE</name>
<gene>
    <name evidence="1" type="ORF">QFC19_007420</name>
</gene>
<dbReference type="Proteomes" id="UP001241377">
    <property type="component" value="Unassembled WGS sequence"/>
</dbReference>
<protein>
    <submittedName>
        <fullName evidence="1">Uncharacterized protein</fullName>
    </submittedName>
</protein>
<evidence type="ECO:0000313" key="2">
    <source>
        <dbReference type="Proteomes" id="UP001241377"/>
    </source>
</evidence>
<evidence type="ECO:0000313" key="1">
    <source>
        <dbReference type="EMBL" id="KAJ9095806.1"/>
    </source>
</evidence>
<reference evidence="1" key="1">
    <citation type="submission" date="2023-04" db="EMBL/GenBank/DDBJ databases">
        <title>Draft Genome sequencing of Naganishia species isolated from polar environments using Oxford Nanopore Technology.</title>
        <authorList>
            <person name="Leo P."/>
            <person name="Venkateswaran K."/>
        </authorList>
    </citation>
    <scope>NUCLEOTIDE SEQUENCE</scope>
    <source>
        <strain evidence="1">MNA-CCFEE 5261</strain>
    </source>
</reference>
<proteinExistence type="predicted"/>
<keyword evidence="2" id="KW-1185">Reference proteome</keyword>
<dbReference type="EMBL" id="JASBWR010000098">
    <property type="protein sequence ID" value="KAJ9095806.1"/>
    <property type="molecule type" value="Genomic_DNA"/>
</dbReference>
<sequence>MTIHSLSHPQPQPQVDSTFTRRASDGDIQPPPVATEKILATNGEKERVKMSTGASREPDFSIPLKMTGSTAIAPGSSDMRIAASIMRLNSGHQEPANPAQARSAAAHISVPDSLLPQLADDSRPSADPSLRPLALPANVGQYPGPAGPVIHPVPSEPHSYIAGPEYRPQSRNTTSSITPPNAYELLPHNLYASLHISPQDPHSTSSVGSNSIHSPVGSSQSPVNGGYVHPSYHVTWTPHMPEQGRSIDEDVQRPSEMRHDYGMSQYQRSSTSDPNNQEGSFAGAREYHNNGSHTSMYQAMPDSNMAYMSMHQSLDPQMYASTMLPLTNGFGYQPMYSYYDGRPPTYLQPTANGWMAMQPPVYPFMANPYAGNSWLGVASIFLISRSNCAFVNLKNESNLRMAIAYFNGRSLRPWDSRCQPFLCRIRKADDDLKSGVGGQRGAGLHVKYIKDLRAKENADSSVQKSQIADTIVSSMSNTSESTLPLSPAALEEPPEGHGRRRESVVQETPLVTPSAFAAWQEQQQQQQQGQSSSAEQSYASTCSSFLARNFQKRYFIMKKQAYRTSPEVYLIFGANKQGSFSGYAIMRSGIPAVARKPSSHSSQGQETSLSSHSTRSTNLKSSTDTRHAGLLSPRGADIQEETGDVAEPMSRSFRLPSVDSNPGSLAILSPGEITPGDDLRSPPTGSPLSFKWNQTVPQPDVRQPPNSRETHPRAITFDTKALTRLRAEEALKRELASQAENKIENFEPDKNAALDAQRDTKENDSEDSQNIVRQDMVTNEEKRAPAATQAVSDRSAAADASTGISSPEQKRSASSKDNGNHPNDQHSHMFKVEWIQVGELPFSSIKSLRNPWNQDKEVKVSRDGTELEPTIGAALLDEWSNLQGSTAPAANAVSAHRASQAT</sequence>
<comment type="caution">
    <text evidence="1">The sequence shown here is derived from an EMBL/GenBank/DDBJ whole genome shotgun (WGS) entry which is preliminary data.</text>
</comment>
<organism evidence="1 2">
    <name type="scientific">Naganishia cerealis</name>
    <dbReference type="NCBI Taxonomy" id="610337"/>
    <lineage>
        <taxon>Eukaryota</taxon>
        <taxon>Fungi</taxon>
        <taxon>Dikarya</taxon>
        <taxon>Basidiomycota</taxon>
        <taxon>Agaricomycotina</taxon>
        <taxon>Tremellomycetes</taxon>
        <taxon>Filobasidiales</taxon>
        <taxon>Filobasidiaceae</taxon>
        <taxon>Naganishia</taxon>
    </lineage>
</organism>
<accession>A0ACC2VAA1</accession>